<name>A8H0E6_SHEPA</name>
<protein>
    <submittedName>
        <fullName evidence="1">Uncharacterized protein</fullName>
    </submittedName>
</protein>
<sequence length="162" mass="19066">MVVKPFIPETFEPPGCFESSDFHFRVLEEQVAEKDFEAVTSSQKRLQGIFGSTSDWPRSDLTLAENRLSLQVHKREFESREAFAYSVFNKAKDKCLGSIYIDPSQSAHYECEVYLWVRDDSIELDEQLYQTVIDWLDESWPFEKVAFPGRAISWELWDKERH</sequence>
<dbReference type="STRING" id="398579.Spea_0706"/>
<organism evidence="1 2">
    <name type="scientific">Shewanella pealeana (strain ATCC 700345 / ANG-SQ1)</name>
    <dbReference type="NCBI Taxonomy" id="398579"/>
    <lineage>
        <taxon>Bacteria</taxon>
        <taxon>Pseudomonadati</taxon>
        <taxon>Pseudomonadota</taxon>
        <taxon>Gammaproteobacteria</taxon>
        <taxon>Alteromonadales</taxon>
        <taxon>Shewanellaceae</taxon>
        <taxon>Shewanella</taxon>
    </lineage>
</organism>
<proteinExistence type="predicted"/>
<accession>A8H0E6</accession>
<gene>
    <name evidence="1" type="ordered locus">Spea_0706</name>
</gene>
<dbReference type="HOGENOM" id="CLU_135672_0_0_6"/>
<dbReference type="KEGG" id="spl:Spea_0706"/>
<evidence type="ECO:0000313" key="2">
    <source>
        <dbReference type="Proteomes" id="UP000002608"/>
    </source>
</evidence>
<dbReference type="eggNOG" id="COG1670">
    <property type="taxonomic scope" value="Bacteria"/>
</dbReference>
<dbReference type="EMBL" id="CP000851">
    <property type="protein sequence ID" value="ABV86033.1"/>
    <property type="molecule type" value="Genomic_DNA"/>
</dbReference>
<keyword evidence="2" id="KW-1185">Reference proteome</keyword>
<evidence type="ECO:0000313" key="1">
    <source>
        <dbReference type="EMBL" id="ABV86033.1"/>
    </source>
</evidence>
<reference evidence="1 2" key="1">
    <citation type="submission" date="2007-10" db="EMBL/GenBank/DDBJ databases">
        <title>Complete sequence of Shewanella pealeana ATCC 700345.</title>
        <authorList>
            <consortium name="US DOE Joint Genome Institute"/>
            <person name="Copeland A."/>
            <person name="Lucas S."/>
            <person name="Lapidus A."/>
            <person name="Barry K."/>
            <person name="Glavina del Rio T."/>
            <person name="Dalin E."/>
            <person name="Tice H."/>
            <person name="Pitluck S."/>
            <person name="Chertkov O."/>
            <person name="Brettin T."/>
            <person name="Bruce D."/>
            <person name="Detter J.C."/>
            <person name="Han C."/>
            <person name="Schmutz J."/>
            <person name="Larimer F."/>
            <person name="Land M."/>
            <person name="Hauser L."/>
            <person name="Kyrpides N."/>
            <person name="Kim E."/>
            <person name="Zhao J.-S.Z."/>
            <person name="Manno D."/>
            <person name="Hawari J."/>
            <person name="Richardson P."/>
        </authorList>
    </citation>
    <scope>NUCLEOTIDE SEQUENCE [LARGE SCALE GENOMIC DNA]</scope>
    <source>
        <strain evidence="2">ATCC 700345 / ANG-SQ1</strain>
    </source>
</reference>
<dbReference type="Proteomes" id="UP000002608">
    <property type="component" value="Chromosome"/>
</dbReference>
<dbReference type="AlphaFoldDB" id="A8H0E6"/>